<dbReference type="Proteomes" id="UP000485058">
    <property type="component" value="Unassembled WGS sequence"/>
</dbReference>
<dbReference type="EMBL" id="BLLF01000732">
    <property type="protein sequence ID" value="GFH14488.1"/>
    <property type="molecule type" value="Genomic_DNA"/>
</dbReference>
<evidence type="ECO:0000313" key="2">
    <source>
        <dbReference type="Proteomes" id="UP000485058"/>
    </source>
</evidence>
<accession>A0A699Z555</accession>
<keyword evidence="2" id="KW-1185">Reference proteome</keyword>
<organism evidence="1 2">
    <name type="scientific">Haematococcus lacustris</name>
    <name type="common">Green alga</name>
    <name type="synonym">Haematococcus pluvialis</name>
    <dbReference type="NCBI Taxonomy" id="44745"/>
    <lineage>
        <taxon>Eukaryota</taxon>
        <taxon>Viridiplantae</taxon>
        <taxon>Chlorophyta</taxon>
        <taxon>core chlorophytes</taxon>
        <taxon>Chlorophyceae</taxon>
        <taxon>CS clade</taxon>
        <taxon>Chlamydomonadales</taxon>
        <taxon>Haematococcaceae</taxon>
        <taxon>Haematococcus</taxon>
    </lineage>
</organism>
<dbReference type="AlphaFoldDB" id="A0A699Z555"/>
<evidence type="ECO:0000313" key="1">
    <source>
        <dbReference type="EMBL" id="GFH14488.1"/>
    </source>
</evidence>
<sequence length="264" mass="27709">MSEGRTSDHQAVAINPRAISLVLDGLSTSSTAGAAAQRHGMCSCIVSAALFSLPARAWSCGTHAMSARPPSDVRATAGAARLHHDESEDVTSCPAYIASSCIIHSHGGSPRRFDALRYAVTAGPLGWRIVALRLWRFPTLLDELLQRRRPSTVKCLDVELVLACAECGTPGPPPPHAPAAPWPSTLRSPPPLAAPLITIRLIFKSFSAIFAQGGAAHQREASGLLVLIEAVTGSSVRRECVESSAALLLAGPPFAVQSPPGHRA</sequence>
<reference evidence="1 2" key="1">
    <citation type="submission" date="2020-02" db="EMBL/GenBank/DDBJ databases">
        <title>Draft genome sequence of Haematococcus lacustris strain NIES-144.</title>
        <authorList>
            <person name="Morimoto D."/>
            <person name="Nakagawa S."/>
            <person name="Yoshida T."/>
            <person name="Sawayama S."/>
        </authorList>
    </citation>
    <scope>NUCLEOTIDE SEQUENCE [LARGE SCALE GENOMIC DNA]</scope>
    <source>
        <strain evidence="1 2">NIES-144</strain>
    </source>
</reference>
<name>A0A699Z555_HAELA</name>
<comment type="caution">
    <text evidence="1">The sequence shown here is derived from an EMBL/GenBank/DDBJ whole genome shotgun (WGS) entry which is preliminary data.</text>
</comment>
<gene>
    <name evidence="1" type="ORF">HaLaN_10552</name>
</gene>
<proteinExistence type="predicted"/>
<protein>
    <submittedName>
        <fullName evidence="1">Uncharacterized protein</fullName>
    </submittedName>
</protein>